<reference evidence="2" key="2">
    <citation type="submission" date="2020-10" db="EMBL/GenBank/DDBJ databases">
        <authorList>
            <person name="Cooper E.A."/>
            <person name="Brenton Z.W."/>
            <person name="Flinn B.S."/>
            <person name="Jenkins J."/>
            <person name="Shu S."/>
            <person name="Flowers D."/>
            <person name="Luo F."/>
            <person name="Wang Y."/>
            <person name="Xia P."/>
            <person name="Barry K."/>
            <person name="Daum C."/>
            <person name="Lipzen A."/>
            <person name="Yoshinaga Y."/>
            <person name="Schmutz J."/>
            <person name="Saski C."/>
            <person name="Vermerris W."/>
            <person name="Kresovich S."/>
        </authorList>
    </citation>
    <scope>NUCLEOTIDE SEQUENCE</scope>
</reference>
<keyword evidence="1" id="KW-0472">Membrane</keyword>
<protein>
    <submittedName>
        <fullName evidence="2">Uncharacterized protein</fullName>
    </submittedName>
</protein>
<reference evidence="2" key="1">
    <citation type="journal article" date="2019" name="BMC Genomics">
        <title>A new reference genome for Sorghum bicolor reveals high levels of sequence similarity between sweet and grain genotypes: implications for the genetics of sugar metabolism.</title>
        <authorList>
            <person name="Cooper E.A."/>
            <person name="Brenton Z.W."/>
            <person name="Flinn B.S."/>
            <person name="Jenkins J."/>
            <person name="Shu S."/>
            <person name="Flowers D."/>
            <person name="Luo F."/>
            <person name="Wang Y."/>
            <person name="Xia P."/>
            <person name="Barry K."/>
            <person name="Daum C."/>
            <person name="Lipzen A."/>
            <person name="Yoshinaga Y."/>
            <person name="Schmutz J."/>
            <person name="Saski C."/>
            <person name="Vermerris W."/>
            <person name="Kresovich S."/>
        </authorList>
    </citation>
    <scope>NUCLEOTIDE SEQUENCE</scope>
</reference>
<evidence type="ECO:0000313" key="2">
    <source>
        <dbReference type="EMBL" id="KAG0540168.1"/>
    </source>
</evidence>
<evidence type="ECO:0000313" key="3">
    <source>
        <dbReference type="Proteomes" id="UP000807115"/>
    </source>
</evidence>
<dbReference type="Proteomes" id="UP000807115">
    <property type="component" value="Chromosome 3"/>
</dbReference>
<dbReference type="EMBL" id="CM027682">
    <property type="protein sequence ID" value="KAG0540168.1"/>
    <property type="molecule type" value="Genomic_DNA"/>
</dbReference>
<evidence type="ECO:0000256" key="1">
    <source>
        <dbReference type="SAM" id="Phobius"/>
    </source>
</evidence>
<gene>
    <name evidence="2" type="ORF">BDA96_03G385500</name>
</gene>
<accession>A0A921RI93</accession>
<comment type="caution">
    <text evidence="2">The sequence shown here is derived from an EMBL/GenBank/DDBJ whole genome shotgun (WGS) entry which is preliminary data.</text>
</comment>
<keyword evidence="1" id="KW-1133">Transmembrane helix</keyword>
<keyword evidence="1" id="KW-0812">Transmembrane</keyword>
<organism evidence="2 3">
    <name type="scientific">Sorghum bicolor</name>
    <name type="common">Sorghum</name>
    <name type="synonym">Sorghum vulgare</name>
    <dbReference type="NCBI Taxonomy" id="4558"/>
    <lineage>
        <taxon>Eukaryota</taxon>
        <taxon>Viridiplantae</taxon>
        <taxon>Streptophyta</taxon>
        <taxon>Embryophyta</taxon>
        <taxon>Tracheophyta</taxon>
        <taxon>Spermatophyta</taxon>
        <taxon>Magnoliopsida</taxon>
        <taxon>Liliopsida</taxon>
        <taxon>Poales</taxon>
        <taxon>Poaceae</taxon>
        <taxon>PACMAD clade</taxon>
        <taxon>Panicoideae</taxon>
        <taxon>Andropogonodae</taxon>
        <taxon>Andropogoneae</taxon>
        <taxon>Sorghinae</taxon>
        <taxon>Sorghum</taxon>
    </lineage>
</organism>
<name>A0A921RI93_SORBI</name>
<feature type="transmembrane region" description="Helical" evidence="1">
    <location>
        <begin position="32"/>
        <end position="52"/>
    </location>
</feature>
<dbReference type="AlphaFoldDB" id="A0A921RI93"/>
<sequence>MLPFVFLNWNRTNRLPFLCTHDSYHHFLRGTIVTLFALLWSIMLNPAFFYLLHRIKLMSIPSTTKFLFNDDLLQSIQE</sequence>
<proteinExistence type="predicted"/>